<dbReference type="SUPFAM" id="SSF52317">
    <property type="entry name" value="Class I glutamine amidotransferase-like"/>
    <property type="match status" value="1"/>
</dbReference>
<dbReference type="KEGG" id="otk:C6570_01735"/>
<dbReference type="PROSITE" id="PS51273">
    <property type="entry name" value="GATASE_TYPE_1"/>
    <property type="match status" value="1"/>
</dbReference>
<reference evidence="1 2" key="1">
    <citation type="submission" date="2018-03" db="EMBL/GenBank/DDBJ databases">
        <title>Genome sequencing of Ottowia sp.</title>
        <authorList>
            <person name="Kim S.-J."/>
            <person name="Heo J."/>
            <person name="Kwon S.-W."/>
        </authorList>
    </citation>
    <scope>NUCLEOTIDE SEQUENCE [LARGE SCALE GENOMIC DNA]</scope>
    <source>
        <strain evidence="1 2">KADR8-3</strain>
    </source>
</reference>
<evidence type="ECO:0000313" key="1">
    <source>
        <dbReference type="EMBL" id="AVO33115.1"/>
    </source>
</evidence>
<protein>
    <submittedName>
        <fullName evidence="1">Peptidase C26</fullName>
    </submittedName>
</protein>
<dbReference type="AlphaFoldDB" id="A0A2S0MB33"/>
<keyword evidence="2" id="KW-1185">Reference proteome</keyword>
<name>A0A2S0MB33_9BURK</name>
<accession>A0A2S0MB33</accession>
<dbReference type="InterPro" id="IPR044668">
    <property type="entry name" value="PuuD-like"/>
</dbReference>
<dbReference type="Pfam" id="PF07722">
    <property type="entry name" value="Peptidase_C26"/>
    <property type="match status" value="1"/>
</dbReference>
<dbReference type="Gene3D" id="3.40.50.880">
    <property type="match status" value="1"/>
</dbReference>
<dbReference type="EMBL" id="CP027666">
    <property type="protein sequence ID" value="AVO33115.1"/>
    <property type="molecule type" value="Genomic_DNA"/>
</dbReference>
<dbReference type="OrthoDB" id="9813383at2"/>
<evidence type="ECO:0000313" key="2">
    <source>
        <dbReference type="Proteomes" id="UP000239709"/>
    </source>
</evidence>
<gene>
    <name evidence="1" type="ORF">C6570_01735</name>
</gene>
<dbReference type="GO" id="GO:0033969">
    <property type="term" value="F:gamma-glutamyl-gamma-aminobutyrate hydrolase activity"/>
    <property type="evidence" value="ECO:0007669"/>
    <property type="project" value="TreeGrafter"/>
</dbReference>
<dbReference type="CDD" id="cd01745">
    <property type="entry name" value="GATase1_2"/>
    <property type="match status" value="1"/>
</dbReference>
<proteinExistence type="predicted"/>
<dbReference type="InterPro" id="IPR029062">
    <property type="entry name" value="Class_I_gatase-like"/>
</dbReference>
<dbReference type="GO" id="GO:0005829">
    <property type="term" value="C:cytosol"/>
    <property type="evidence" value="ECO:0007669"/>
    <property type="project" value="TreeGrafter"/>
</dbReference>
<sequence>MTLRIGISARLLHAPPPGLGLPLKRLQYLESNMAHWIMNYGVVALMIPFIDQRTPTLRKRPPTADLVENLDGLVLQGGVDISPETYGAKPWKTETDADPIRDEYELDLLRGFIGAGKPVLGICRGAQLLNVYFGGTLVQDIPTQWPGAIKHQDTQNYDRLVHEVHFVPGSLLSDIYGYEPQHVTSIHHQCVDEVGRGLVIEARSPIDRVPEAIRHTSYPFVMGVQWHPEFHMNAQDAASPALDSGPLMMAFLKAAARRAGRMRRLTDGVARVRERANAFGGR</sequence>
<dbReference type="Proteomes" id="UP000239709">
    <property type="component" value="Chromosome"/>
</dbReference>
<dbReference type="GO" id="GO:0006598">
    <property type="term" value="P:polyamine catabolic process"/>
    <property type="evidence" value="ECO:0007669"/>
    <property type="project" value="TreeGrafter"/>
</dbReference>
<organism evidence="1 2">
    <name type="scientific">Ottowia oryzae</name>
    <dbReference type="NCBI Taxonomy" id="2109914"/>
    <lineage>
        <taxon>Bacteria</taxon>
        <taxon>Pseudomonadati</taxon>
        <taxon>Pseudomonadota</taxon>
        <taxon>Betaproteobacteria</taxon>
        <taxon>Burkholderiales</taxon>
        <taxon>Comamonadaceae</taxon>
        <taxon>Ottowia</taxon>
    </lineage>
</organism>
<dbReference type="RefSeq" id="WP_106701496.1">
    <property type="nucleotide sequence ID" value="NZ_CP027666.1"/>
</dbReference>
<dbReference type="PANTHER" id="PTHR43235:SF1">
    <property type="entry name" value="GLUTAMINE AMIDOTRANSFERASE PB2B2.05-RELATED"/>
    <property type="match status" value="1"/>
</dbReference>
<dbReference type="InterPro" id="IPR011697">
    <property type="entry name" value="Peptidase_C26"/>
</dbReference>
<dbReference type="PANTHER" id="PTHR43235">
    <property type="entry name" value="GLUTAMINE AMIDOTRANSFERASE PB2B2.05-RELATED"/>
    <property type="match status" value="1"/>
</dbReference>